<organism evidence="2 3">
    <name type="scientific">Streptomyces physcomitrii</name>
    <dbReference type="NCBI Taxonomy" id="2724184"/>
    <lineage>
        <taxon>Bacteria</taxon>
        <taxon>Bacillati</taxon>
        <taxon>Actinomycetota</taxon>
        <taxon>Actinomycetes</taxon>
        <taxon>Kitasatosporales</taxon>
        <taxon>Streptomycetaceae</taxon>
        <taxon>Streptomyces</taxon>
    </lineage>
</organism>
<dbReference type="RefSeq" id="WP_168534693.1">
    <property type="nucleotide sequence ID" value="NZ_JAAWWP010000001.1"/>
</dbReference>
<dbReference type="Pfam" id="PF03995">
    <property type="entry name" value="Inhibitor_I36"/>
    <property type="match status" value="1"/>
</dbReference>
<keyword evidence="1" id="KW-0732">Signal</keyword>
<feature type="chain" id="PRO_5046915111" evidence="1">
    <location>
        <begin position="29"/>
        <end position="178"/>
    </location>
</feature>
<reference evidence="2 3" key="1">
    <citation type="submission" date="2020-04" db="EMBL/GenBank/DDBJ databases">
        <title>Phylogenetic Diversity and Antibacterial Activity against Ralstonia solanacearum of Endophytic Actinomycete Isolated from Moss.</title>
        <authorList>
            <person name="Zhuang X."/>
        </authorList>
    </citation>
    <scope>NUCLEOTIDE SEQUENCE [LARGE SCALE GENOMIC DNA]</scope>
    <source>
        <strain evidence="2 3">LD120</strain>
    </source>
</reference>
<accession>A0ABX1GY48</accession>
<protein>
    <submittedName>
        <fullName evidence="2">Peptidase inhibitor family I36 protein</fullName>
    </submittedName>
</protein>
<sequence>MRLALKLTSAMATTVLAVLAAGAEPASADVPGPFSARDSRASMAELDGRTIDLSKDWQGADECAVSNGETKCIDLDTTIGKSVRDERASCPKGWVCLWEDAGYKGRMLKFSDEYWHNLSNYSFDNKATSLWNRQNDWVGSDNAYLADKKAGGGWQQRYSEGTKVSTLGHNDDASSIYG</sequence>
<dbReference type="Gene3D" id="2.60.20.10">
    <property type="entry name" value="Crystallins"/>
    <property type="match status" value="1"/>
</dbReference>
<dbReference type="Proteomes" id="UP000772196">
    <property type="component" value="Unassembled WGS sequence"/>
</dbReference>
<feature type="signal peptide" evidence="1">
    <location>
        <begin position="1"/>
        <end position="28"/>
    </location>
</feature>
<gene>
    <name evidence="2" type="ORF">HFV08_00380</name>
</gene>
<dbReference type="EMBL" id="JAAWWP010000001">
    <property type="protein sequence ID" value="NKI39736.1"/>
    <property type="molecule type" value="Genomic_DNA"/>
</dbReference>
<keyword evidence="3" id="KW-1185">Reference proteome</keyword>
<proteinExistence type="predicted"/>
<comment type="caution">
    <text evidence="2">The sequence shown here is derived from an EMBL/GenBank/DDBJ whole genome shotgun (WGS) entry which is preliminary data.</text>
</comment>
<name>A0ABX1GY48_9ACTN</name>
<evidence type="ECO:0000313" key="2">
    <source>
        <dbReference type="EMBL" id="NKI39736.1"/>
    </source>
</evidence>
<evidence type="ECO:0000313" key="3">
    <source>
        <dbReference type="Proteomes" id="UP000772196"/>
    </source>
</evidence>
<evidence type="ECO:0000256" key="1">
    <source>
        <dbReference type="SAM" id="SignalP"/>
    </source>
</evidence>